<keyword evidence="7 10" id="KW-0378">Hydrolase</keyword>
<keyword evidence="13" id="KW-1185">Reference proteome</keyword>
<dbReference type="EC" id="3.1.21.3" evidence="10"/>
<dbReference type="NCBIfam" id="TIGR00348">
    <property type="entry name" value="hsdR"/>
    <property type="match status" value="1"/>
</dbReference>
<comment type="similarity">
    <text evidence="2 10">Belongs to the HsdR family.</text>
</comment>
<accession>A0ABP7XUR0</accession>
<dbReference type="PANTHER" id="PTHR30195">
    <property type="entry name" value="TYPE I SITE-SPECIFIC DEOXYRIBONUCLEASE PROTEIN SUBUNIT M AND R"/>
    <property type="match status" value="1"/>
</dbReference>
<keyword evidence="5 10" id="KW-0680">Restriction system</keyword>
<comment type="function">
    <text evidence="10">Subunit R is required for both nuclease and ATPase activities, but not for modification.</text>
</comment>
<dbReference type="InterPro" id="IPR051268">
    <property type="entry name" value="Type-I_R_enzyme_R_subunit"/>
</dbReference>
<dbReference type="EMBL" id="BAABAO010000003">
    <property type="protein sequence ID" value="GAA4126205.1"/>
    <property type="molecule type" value="Genomic_DNA"/>
</dbReference>
<comment type="subunit">
    <text evidence="10">The type I restriction/modification system is composed of three polypeptides R, M and S.</text>
</comment>
<dbReference type="Pfam" id="PF04313">
    <property type="entry name" value="HSDR_N"/>
    <property type="match status" value="1"/>
</dbReference>
<keyword evidence="6" id="KW-0255">Endonuclease</keyword>
<keyword evidence="3" id="KW-0540">Nuclease</keyword>
<dbReference type="InterPro" id="IPR014001">
    <property type="entry name" value="Helicase_ATP-bd"/>
</dbReference>
<dbReference type="Gene3D" id="3.90.1570.50">
    <property type="match status" value="1"/>
</dbReference>
<dbReference type="InterPro" id="IPR055180">
    <property type="entry name" value="HsdR_RecA-like_helicase_dom_2"/>
</dbReference>
<feature type="domain" description="Helicase ATP-binding" evidence="11">
    <location>
        <begin position="327"/>
        <end position="488"/>
    </location>
</feature>
<evidence type="ECO:0000313" key="12">
    <source>
        <dbReference type="EMBL" id="GAA4126205.1"/>
    </source>
</evidence>
<dbReference type="InterPro" id="IPR027417">
    <property type="entry name" value="P-loop_NTPase"/>
</dbReference>
<dbReference type="CDD" id="cd18030">
    <property type="entry name" value="DEXHc_RE_I_HsdR"/>
    <property type="match status" value="1"/>
</dbReference>
<dbReference type="PROSITE" id="PS51192">
    <property type="entry name" value="HELICASE_ATP_BIND_1"/>
    <property type="match status" value="1"/>
</dbReference>
<evidence type="ECO:0000256" key="5">
    <source>
        <dbReference type="ARBA" id="ARBA00022747"/>
    </source>
</evidence>
<keyword evidence="4 10" id="KW-0547">Nucleotide-binding</keyword>
<evidence type="ECO:0000256" key="3">
    <source>
        <dbReference type="ARBA" id="ARBA00022722"/>
    </source>
</evidence>
<keyword evidence="8 10" id="KW-0067">ATP-binding</keyword>
<evidence type="ECO:0000256" key="9">
    <source>
        <dbReference type="ARBA" id="ARBA00023125"/>
    </source>
</evidence>
<organism evidence="12 13">
    <name type="scientific">Flavobacterium chungbukense</name>
    <dbReference type="NCBI Taxonomy" id="877464"/>
    <lineage>
        <taxon>Bacteria</taxon>
        <taxon>Pseudomonadati</taxon>
        <taxon>Bacteroidota</taxon>
        <taxon>Flavobacteriia</taxon>
        <taxon>Flavobacteriales</taxon>
        <taxon>Flavobacteriaceae</taxon>
        <taxon>Flavobacterium</taxon>
    </lineage>
</organism>
<reference evidence="13" key="1">
    <citation type="journal article" date="2019" name="Int. J. Syst. Evol. Microbiol.">
        <title>The Global Catalogue of Microorganisms (GCM) 10K type strain sequencing project: providing services to taxonomists for standard genome sequencing and annotation.</title>
        <authorList>
            <consortium name="The Broad Institute Genomics Platform"/>
            <consortium name="The Broad Institute Genome Sequencing Center for Infectious Disease"/>
            <person name="Wu L."/>
            <person name="Ma J."/>
        </authorList>
    </citation>
    <scope>NUCLEOTIDE SEQUENCE [LARGE SCALE GENOMIC DNA]</scope>
    <source>
        <strain evidence="13">JCM 17386</strain>
    </source>
</reference>
<dbReference type="InterPro" id="IPR007409">
    <property type="entry name" value="Restrct_endonuc_type1_HsdR_N"/>
</dbReference>
<evidence type="ECO:0000256" key="6">
    <source>
        <dbReference type="ARBA" id="ARBA00022759"/>
    </source>
</evidence>
<dbReference type="PANTHER" id="PTHR30195:SF15">
    <property type="entry name" value="TYPE I RESTRICTION ENZYME HINDI ENDONUCLEASE SUBUNIT"/>
    <property type="match status" value="1"/>
</dbReference>
<dbReference type="SMART" id="SM00487">
    <property type="entry name" value="DEXDc"/>
    <property type="match status" value="1"/>
</dbReference>
<dbReference type="Pfam" id="PF18766">
    <property type="entry name" value="SWI2_SNF2"/>
    <property type="match status" value="1"/>
</dbReference>
<dbReference type="SUPFAM" id="SSF52540">
    <property type="entry name" value="P-loop containing nucleoside triphosphate hydrolases"/>
    <property type="match status" value="1"/>
</dbReference>
<evidence type="ECO:0000256" key="10">
    <source>
        <dbReference type="RuleBase" id="RU364115"/>
    </source>
</evidence>
<comment type="catalytic activity">
    <reaction evidence="1 10">
        <text>Endonucleolytic cleavage of DNA to give random double-stranded fragments with terminal 5'-phosphates, ATP is simultaneously hydrolyzed.</text>
        <dbReference type="EC" id="3.1.21.3"/>
    </reaction>
</comment>
<evidence type="ECO:0000256" key="1">
    <source>
        <dbReference type="ARBA" id="ARBA00000851"/>
    </source>
</evidence>
<protein>
    <recommendedName>
        <fullName evidence="10">Type I restriction enzyme endonuclease subunit</fullName>
        <shortName evidence="10">R protein</shortName>
        <ecNumber evidence="10">3.1.21.3</ecNumber>
    </recommendedName>
</protein>
<dbReference type="InterPro" id="IPR040980">
    <property type="entry name" value="SWI2_SNF2"/>
</dbReference>
<proteinExistence type="inferred from homology"/>
<sequence>MAFTEDNISQIPALKLLINLGYKYLSSEEVLSFRGGRESNVILTEILRERLMYINEIKLGNKKIKFEAYNIEKAVQKLQDVPLAEGLVHASNYTYNLLIYGQALEQSIDGDKKSHTIQYIDWDNLDNNVFHVAEEFSVMRIGRKDTYRPDIVLFVNGIPIVIIECKSSTIKEPIKQAISQHIRNQQETGIQNLYCYSQVLMATSSIQAKYATTNTKEEFWAVWKEKDISFREGIEDLVNQKLDKETEYKLFDTSDIRTKFDYIAYKEKYDLYVAPSEQDILIYGILSQQRLLPFIKDFVLFEAGVIKKVARFQQFFSINKIIDRIKPIRNGKRKGGVIWHTQGSGKSLTMAMLARKIKDTIRNPQIILVTDRIDLDRQITATLRKVEIDVINATSGKQLVSLLRGNGDFVITTIINKFDAAVKSLSENQLESPNIFVLIDEGHRTQHGVFNVNMERVLPNACFIVFTGTPLMKRQKNTANKFGGIIDEYSIKEAVEDGAIVPILYEGRLAIQDVNKTALDKGVERVIENLEDYHKVDLKKKMSQAGLISKTDQNIFQTALDISIHFQSNWGKDNTGEHSGFRGMVVCPDKLTAVKYKKAFDLIAKVTTEVIMSAPDTRENNEDVHSSEAPEVNQYYELLKTKYGQDIDKMIIQQYEYGENIELLIVIDKLLTGFDVPQTIVMYLCRKLREHTLLQAVARVNRVYPGKEFGYIIDYAGVMEELQEAIETYSNDSDGFDPKDLQGSMKNIGEEIDKLPRAYADVIEIFKPIKNKHNIDEYVSFLADDALREEFYNKFSVFARILKIALATVEFHDNTSIAEIQQYKNELKKFADIRVAANSTYLDTVSFSQYEKQLQKLLDQHVITEEVIRLVDPIDILDSKSFEEEVEKLIGPRAKAEKIAAATSKYLSINIDSDPILFKKLSELITQTIIDMRANRLSELDALKKLKNLKDQALQGETNDLPEVIKDKRRKVAIFHLLREEIELKDRETEITLMFDEILSNYEIVDWHKRVDIINKIELEFGDYLMDVIDLSLEKADELTKKAIEIAIANKE</sequence>
<dbReference type="Gene3D" id="3.40.50.300">
    <property type="entry name" value="P-loop containing nucleotide triphosphate hydrolases"/>
    <property type="match status" value="2"/>
</dbReference>
<comment type="caution">
    <text evidence="12">The sequence shown here is derived from an EMBL/GenBank/DDBJ whole genome shotgun (WGS) entry which is preliminary data.</text>
</comment>
<dbReference type="Pfam" id="PF22679">
    <property type="entry name" value="T1R_D3-like"/>
    <property type="match status" value="1"/>
</dbReference>
<dbReference type="Proteomes" id="UP001501333">
    <property type="component" value="Unassembled WGS sequence"/>
</dbReference>
<dbReference type="CDD" id="cd18800">
    <property type="entry name" value="SF2_C_EcoR124I-like"/>
    <property type="match status" value="1"/>
</dbReference>
<evidence type="ECO:0000256" key="4">
    <source>
        <dbReference type="ARBA" id="ARBA00022741"/>
    </source>
</evidence>
<evidence type="ECO:0000259" key="11">
    <source>
        <dbReference type="PROSITE" id="PS51192"/>
    </source>
</evidence>
<gene>
    <name evidence="12" type="ORF">GCM10022250_12730</name>
</gene>
<keyword evidence="9 10" id="KW-0238">DNA-binding</keyword>
<evidence type="ECO:0000256" key="8">
    <source>
        <dbReference type="ARBA" id="ARBA00022840"/>
    </source>
</evidence>
<evidence type="ECO:0000256" key="7">
    <source>
        <dbReference type="ARBA" id="ARBA00022801"/>
    </source>
</evidence>
<dbReference type="RefSeq" id="WP_229352875.1">
    <property type="nucleotide sequence ID" value="NZ_BAABAO010000003.1"/>
</dbReference>
<dbReference type="CDD" id="cd22332">
    <property type="entry name" value="HsdR_N"/>
    <property type="match status" value="1"/>
</dbReference>
<evidence type="ECO:0000256" key="2">
    <source>
        <dbReference type="ARBA" id="ARBA00008598"/>
    </source>
</evidence>
<evidence type="ECO:0000313" key="13">
    <source>
        <dbReference type="Proteomes" id="UP001501333"/>
    </source>
</evidence>
<name>A0ABP7XUR0_9FLAO</name>
<dbReference type="InterPro" id="IPR004473">
    <property type="entry name" value="Restrct_endonuc_typeI_HsdR"/>
</dbReference>